<dbReference type="Pfam" id="PF14703">
    <property type="entry name" value="PHM7_cyt"/>
    <property type="match status" value="1"/>
</dbReference>
<comment type="subcellular location">
    <subcellularLocation>
        <location evidence="1">Membrane</location>
        <topology evidence="1">Multi-pass membrane protein</topology>
    </subcellularLocation>
</comment>
<feature type="domain" description="CSC1/OSCA1-like 7TM region" evidence="8">
    <location>
        <begin position="380"/>
        <end position="646"/>
    </location>
</feature>
<organism evidence="11 12">
    <name type="scientific">Sitophilus oryzae</name>
    <name type="common">Rice weevil</name>
    <name type="synonym">Curculio oryzae</name>
    <dbReference type="NCBI Taxonomy" id="7048"/>
    <lineage>
        <taxon>Eukaryota</taxon>
        <taxon>Metazoa</taxon>
        <taxon>Ecdysozoa</taxon>
        <taxon>Arthropoda</taxon>
        <taxon>Hexapoda</taxon>
        <taxon>Insecta</taxon>
        <taxon>Pterygota</taxon>
        <taxon>Neoptera</taxon>
        <taxon>Endopterygota</taxon>
        <taxon>Coleoptera</taxon>
        <taxon>Polyphaga</taxon>
        <taxon>Cucujiformia</taxon>
        <taxon>Curculionidae</taxon>
        <taxon>Dryophthorinae</taxon>
        <taxon>Sitophilus</taxon>
    </lineage>
</organism>
<dbReference type="OrthoDB" id="1689567at2759"/>
<feature type="transmembrane region" description="Helical" evidence="7">
    <location>
        <begin position="654"/>
        <end position="675"/>
    </location>
</feature>
<gene>
    <name evidence="12" type="primary">LOC115880440</name>
</gene>
<dbReference type="InParanoid" id="A0A6J2XR07"/>
<protein>
    <submittedName>
        <fullName evidence="12">CSC1-like protein 2</fullName>
    </submittedName>
</protein>
<accession>A0A6J2XR07</accession>
<feature type="transmembrane region" description="Helical" evidence="7">
    <location>
        <begin position="465"/>
        <end position="488"/>
    </location>
</feature>
<evidence type="ECO:0000259" key="9">
    <source>
        <dbReference type="Pfam" id="PF13967"/>
    </source>
</evidence>
<dbReference type="InterPro" id="IPR027815">
    <property type="entry name" value="CSC1/OSCA1-like_cyt"/>
</dbReference>
<dbReference type="RefSeq" id="XP_030753506.1">
    <property type="nucleotide sequence ID" value="XM_030897646.1"/>
</dbReference>
<evidence type="ECO:0000256" key="2">
    <source>
        <dbReference type="ARBA" id="ARBA00007779"/>
    </source>
</evidence>
<dbReference type="KEGG" id="soy:115880440"/>
<dbReference type="Pfam" id="PF13967">
    <property type="entry name" value="RSN1_TM"/>
    <property type="match status" value="1"/>
</dbReference>
<keyword evidence="5 7" id="KW-1133">Transmembrane helix</keyword>
<keyword evidence="3" id="KW-0813">Transport</keyword>
<keyword evidence="11" id="KW-1185">Reference proteome</keyword>
<dbReference type="InterPro" id="IPR003864">
    <property type="entry name" value="CSC1/OSCA1-like_7TM"/>
</dbReference>
<dbReference type="PANTHER" id="PTHR13018">
    <property type="entry name" value="PROBABLE MEMBRANE PROTEIN DUF221-RELATED"/>
    <property type="match status" value="1"/>
</dbReference>
<evidence type="ECO:0000256" key="5">
    <source>
        <dbReference type="ARBA" id="ARBA00022989"/>
    </source>
</evidence>
<evidence type="ECO:0000256" key="3">
    <source>
        <dbReference type="ARBA" id="ARBA00022448"/>
    </source>
</evidence>
<dbReference type="PANTHER" id="PTHR13018:SF5">
    <property type="entry name" value="RE44586P"/>
    <property type="match status" value="1"/>
</dbReference>
<dbReference type="GeneID" id="115880440"/>
<dbReference type="Proteomes" id="UP000504635">
    <property type="component" value="Unplaced"/>
</dbReference>
<evidence type="ECO:0000313" key="11">
    <source>
        <dbReference type="Proteomes" id="UP000504635"/>
    </source>
</evidence>
<feature type="transmembrane region" description="Helical" evidence="7">
    <location>
        <begin position="177"/>
        <end position="196"/>
    </location>
</feature>
<evidence type="ECO:0000256" key="4">
    <source>
        <dbReference type="ARBA" id="ARBA00022692"/>
    </source>
</evidence>
<feature type="transmembrane region" description="Helical" evidence="7">
    <location>
        <begin position="568"/>
        <end position="596"/>
    </location>
</feature>
<dbReference type="GO" id="GO:0005227">
    <property type="term" value="F:calcium-activated cation channel activity"/>
    <property type="evidence" value="ECO:0007669"/>
    <property type="project" value="InterPro"/>
</dbReference>
<dbReference type="Pfam" id="PF02714">
    <property type="entry name" value="RSN1_7TM"/>
    <property type="match status" value="1"/>
</dbReference>
<dbReference type="AlphaFoldDB" id="A0A6J2XR07"/>
<evidence type="ECO:0000256" key="6">
    <source>
        <dbReference type="ARBA" id="ARBA00023136"/>
    </source>
</evidence>
<name>A0A6J2XR07_SITOR</name>
<proteinExistence type="inferred from homology"/>
<evidence type="ECO:0000259" key="10">
    <source>
        <dbReference type="Pfam" id="PF14703"/>
    </source>
</evidence>
<evidence type="ECO:0000259" key="8">
    <source>
        <dbReference type="Pfam" id="PF02714"/>
    </source>
</evidence>
<dbReference type="CTD" id="35779"/>
<feature type="transmembrane region" description="Helical" evidence="7">
    <location>
        <begin position="132"/>
        <end position="152"/>
    </location>
</feature>
<feature type="domain" description="CSC1/OSCA1-like cytosolic" evidence="10">
    <location>
        <begin position="211"/>
        <end position="368"/>
    </location>
</feature>
<feature type="transmembrane region" description="Helical" evidence="7">
    <location>
        <begin position="424"/>
        <end position="444"/>
    </location>
</feature>
<dbReference type="GO" id="GO:0005886">
    <property type="term" value="C:plasma membrane"/>
    <property type="evidence" value="ECO:0007669"/>
    <property type="project" value="TreeGrafter"/>
</dbReference>
<feature type="transmembrane region" description="Helical" evidence="7">
    <location>
        <begin position="36"/>
        <end position="53"/>
    </location>
</feature>
<keyword evidence="6 7" id="KW-0472">Membrane</keyword>
<feature type="transmembrane region" description="Helical" evidence="7">
    <location>
        <begin position="625"/>
        <end position="648"/>
    </location>
</feature>
<evidence type="ECO:0000256" key="7">
    <source>
        <dbReference type="SAM" id="Phobius"/>
    </source>
</evidence>
<evidence type="ECO:0000313" key="12">
    <source>
        <dbReference type="RefSeq" id="XP_030753506.1"/>
    </source>
</evidence>
<sequence>MSQNPYAVFTDDETCLTIRKNQTIITNAYEGIPETLILNLICWIILLLLFAVLRNRAWDYGRLALVHTEKWTQLFYKNTDDAVAVEETSGDVSLMPDTGCLWFPSIFKITKSKVYARCGPDATHYLSFQKHLLILFTVITVFSICIVLPVNFQGTLEGNSTTFGHTTLSNLGPSSNLLWLHVIASLCMAPLAVLIMSKSSGKSPSSTALSSKTIMISHISKLHRNIEDIKNYFTVRYPGIEIIDIQITYRVKKLMELEKDRRKIHEAKVYCCENAHNTDLKVQPYGCICCCPWKTENAIDYYTSEEQKYNDKVLSERRDALARPLGIAFVTFATEEMAQHVIRSFSADSLRHWHVGRAPTPSDINWQNLEISSRNWYSKAIIINSVLFIILFFLTTPIIFVNIFNQLSTAHGDILNKISPLLSQFLPTLLLLSMSAVMPVFVAYSDEWMSHWTKSKQNHATMIKTFWFLLFMVLILPSLGLTSAQAFVEWSLQTKNQTVRWKCIFLADKGAFFVNYVITSALIGTALELLRFPELAMYALRLSCIKSVAEKATIRKEILSEFPFGIHYAWTLLIFTICTVYSLTCPLITPFGLLYLSLKHLVDKYNIYYVYRPITMSSEGQQIHAGAVIMVRIAIILCQMILAAFFFIRESGGLNSMTLVMLLGICVTIFSFFFVSPYPSCKRASASKSHSAAVKEEYIAPVLLSSSSIESHIDRASPTLYGASAQVVIIPETGSSNA</sequence>
<feature type="transmembrane region" description="Helical" evidence="7">
    <location>
        <begin position="381"/>
        <end position="404"/>
    </location>
</feature>
<reference evidence="12" key="1">
    <citation type="submission" date="2025-08" db="UniProtKB">
        <authorList>
            <consortium name="RefSeq"/>
        </authorList>
    </citation>
    <scope>IDENTIFICATION</scope>
    <source>
        <tissue evidence="12">Gonads</tissue>
    </source>
</reference>
<feature type="domain" description="CSC1/OSCA1-like N-terminal transmembrane" evidence="9">
    <location>
        <begin position="35"/>
        <end position="194"/>
    </location>
</feature>
<evidence type="ECO:0000256" key="1">
    <source>
        <dbReference type="ARBA" id="ARBA00004141"/>
    </source>
</evidence>
<dbReference type="FunCoup" id="A0A6J2XR07">
    <property type="interactions" value="50"/>
</dbReference>
<keyword evidence="4 7" id="KW-0812">Transmembrane</keyword>
<comment type="similarity">
    <text evidence="2">Belongs to the CSC1 (TC 1.A.17) family.</text>
</comment>
<dbReference type="InterPro" id="IPR045122">
    <property type="entry name" value="Csc1-like"/>
</dbReference>
<dbReference type="InterPro" id="IPR032880">
    <property type="entry name" value="CSC1/OSCA1-like_N"/>
</dbReference>